<reference evidence="1 2" key="1">
    <citation type="submission" date="2015-10" db="EMBL/GenBank/DDBJ databases">
        <title>Draft genome sequence of Streptomyces griseorubiginosus DSM 40469, type strain for the species Streptomyces griseorubiginosus.</title>
        <authorList>
            <person name="Ruckert C."/>
            <person name="Winkler A."/>
            <person name="Kalinowski J."/>
            <person name="Kampfer P."/>
            <person name="Glaeser S."/>
        </authorList>
    </citation>
    <scope>NUCLEOTIDE SEQUENCE [LARGE SCALE GENOMIC DNA]</scope>
    <source>
        <strain evidence="1 2">DSM 40469</strain>
    </source>
</reference>
<dbReference type="Pfam" id="PF19384">
    <property type="entry name" value="DUF5959"/>
    <property type="match status" value="1"/>
</dbReference>
<accession>A0A124HW62</accession>
<sequence>MVGVGFIESKESKESTDDGVDLIRLADRPGTSGHSVSVRVLGRSLPGVLFGHDFLECEIVVVAESLRATYAVTLLPEDLEDWEDTLATLESRRFATWLTSGRTPSLRFQPDGHERMSVTVHDGPTSGATVTIPLFSLPPSWTADQHTLLTRARDTYPREVAEPSPGTYVWHQDAPA</sequence>
<keyword evidence="2" id="KW-1185">Reference proteome</keyword>
<name>A0A124HW62_9ACTN</name>
<organism evidence="1 2">
    <name type="scientific">Streptomyces griseorubiginosus</name>
    <dbReference type="NCBI Taxonomy" id="67304"/>
    <lineage>
        <taxon>Bacteria</taxon>
        <taxon>Bacillati</taxon>
        <taxon>Actinomycetota</taxon>
        <taxon>Actinomycetes</taxon>
        <taxon>Kitasatosporales</taxon>
        <taxon>Streptomycetaceae</taxon>
        <taxon>Streptomyces</taxon>
    </lineage>
</organism>
<dbReference type="InterPro" id="IPR046003">
    <property type="entry name" value="DUF5959"/>
</dbReference>
<dbReference type="EMBL" id="LMWV01000031">
    <property type="protein sequence ID" value="KUN60581.1"/>
    <property type="molecule type" value="Genomic_DNA"/>
</dbReference>
<protein>
    <submittedName>
        <fullName evidence="1">Uncharacterized protein</fullName>
    </submittedName>
</protein>
<proteinExistence type="predicted"/>
<dbReference type="RefSeq" id="WP_062244655.1">
    <property type="nucleotide sequence ID" value="NZ_JBPJFL010000001.1"/>
</dbReference>
<gene>
    <name evidence="1" type="ORF">AQJ54_35740</name>
</gene>
<evidence type="ECO:0000313" key="2">
    <source>
        <dbReference type="Proteomes" id="UP000054375"/>
    </source>
</evidence>
<dbReference type="Proteomes" id="UP000054375">
    <property type="component" value="Unassembled WGS sequence"/>
</dbReference>
<evidence type="ECO:0000313" key="1">
    <source>
        <dbReference type="EMBL" id="KUN60581.1"/>
    </source>
</evidence>
<comment type="caution">
    <text evidence="1">The sequence shown here is derived from an EMBL/GenBank/DDBJ whole genome shotgun (WGS) entry which is preliminary data.</text>
</comment>
<dbReference type="AlphaFoldDB" id="A0A124HW62"/>